<dbReference type="AlphaFoldDB" id="A0A0G1CKH6"/>
<feature type="transmembrane region" description="Helical" evidence="1">
    <location>
        <begin position="90"/>
        <end position="107"/>
    </location>
</feature>
<dbReference type="STRING" id="1618436.UV59_C0001G0038"/>
<proteinExistence type="predicted"/>
<feature type="transmembrane region" description="Helical" evidence="1">
    <location>
        <begin position="163"/>
        <end position="191"/>
    </location>
</feature>
<feature type="domain" description="DUF6798" evidence="2">
    <location>
        <begin position="360"/>
        <end position="421"/>
    </location>
</feature>
<evidence type="ECO:0000313" key="4">
    <source>
        <dbReference type="Proteomes" id="UP000034543"/>
    </source>
</evidence>
<dbReference type="EMBL" id="LCFB01000001">
    <property type="protein sequence ID" value="KKS86315.1"/>
    <property type="molecule type" value="Genomic_DNA"/>
</dbReference>
<dbReference type="Proteomes" id="UP000034543">
    <property type="component" value="Unassembled WGS sequence"/>
</dbReference>
<accession>A0A0G1CKH6</accession>
<feature type="transmembrane region" description="Helical" evidence="1">
    <location>
        <begin position="139"/>
        <end position="157"/>
    </location>
</feature>
<feature type="transmembrane region" description="Helical" evidence="1">
    <location>
        <begin position="113"/>
        <end position="132"/>
    </location>
</feature>
<feature type="transmembrane region" description="Helical" evidence="1">
    <location>
        <begin position="273"/>
        <end position="292"/>
    </location>
</feature>
<keyword evidence="1" id="KW-1133">Transmembrane helix</keyword>
<evidence type="ECO:0000256" key="1">
    <source>
        <dbReference type="SAM" id="Phobius"/>
    </source>
</evidence>
<feature type="transmembrane region" description="Helical" evidence="1">
    <location>
        <begin position="198"/>
        <end position="217"/>
    </location>
</feature>
<evidence type="ECO:0000313" key="3">
    <source>
        <dbReference type="EMBL" id="KKS86315.1"/>
    </source>
</evidence>
<keyword evidence="1" id="KW-0812">Transmembrane</keyword>
<organism evidence="3 4">
    <name type="scientific">Candidatus Gottesmanbacteria bacterium GW2011_GWA1_43_11</name>
    <dbReference type="NCBI Taxonomy" id="1618436"/>
    <lineage>
        <taxon>Bacteria</taxon>
        <taxon>Candidatus Gottesmaniibacteriota</taxon>
    </lineage>
</organism>
<feature type="transmembrane region" description="Helical" evidence="1">
    <location>
        <begin position="304"/>
        <end position="322"/>
    </location>
</feature>
<sequence length="480" mass="55469">MGFNFTQKILTVCILALFAFITLPREYYTEDLVIHIPVLTMRVDASSFSSDYFRQFHLADLNPSIYYPVLEMFYSIFSGYAPIIFDVLRFFYLLNLFLVLLLLSRQLQIPFFVYVIFTLLLTSHIQIGGSGISIIESEFISRGVGLVLVLYSYYFWLTKKYKTALLVFTGAIAMHGMTAFFAVWIGFIGLLYKYRNKLGLVGILIIISNGIALWIFASPVDPAWLSVLRIRNSYAFIDSWSTKAWINLGLILAPGLLHLFMVKAKSKWRSMIVPVYVSALLLLIVQFFFTTIKPIYPAIVLQLGRIWLFPALVSLLALAHLITLFSKRFNKIFVVIGVGIFVLLVNNRQQIKAQTAQLKPWFDVQAWARNNTNQRCIFLVPFFSKGFRVESKRSIIGEYKDGTLSFYSRDFALEWVKRFKMLQNWEELNSKALIELANLYHFDYFVLAKEKNFTAFPIRYSNDAYVIQSITDTSECEQDL</sequence>
<dbReference type="InterPro" id="IPR046477">
    <property type="entry name" value="DUF6798"/>
</dbReference>
<gene>
    <name evidence="3" type="ORF">UV59_C0001G0038</name>
</gene>
<reference evidence="3 4" key="1">
    <citation type="journal article" date="2015" name="Nature">
        <title>rRNA introns, odd ribosomes, and small enigmatic genomes across a large radiation of phyla.</title>
        <authorList>
            <person name="Brown C.T."/>
            <person name="Hug L.A."/>
            <person name="Thomas B.C."/>
            <person name="Sharon I."/>
            <person name="Castelle C.J."/>
            <person name="Singh A."/>
            <person name="Wilkins M.J."/>
            <person name="Williams K.H."/>
            <person name="Banfield J.F."/>
        </authorList>
    </citation>
    <scope>NUCLEOTIDE SEQUENCE [LARGE SCALE GENOMIC DNA]</scope>
</reference>
<dbReference type="Pfam" id="PF20604">
    <property type="entry name" value="DUF6798"/>
    <property type="match status" value="1"/>
</dbReference>
<evidence type="ECO:0000259" key="2">
    <source>
        <dbReference type="Pfam" id="PF20604"/>
    </source>
</evidence>
<feature type="transmembrane region" description="Helical" evidence="1">
    <location>
        <begin position="329"/>
        <end position="345"/>
    </location>
</feature>
<feature type="transmembrane region" description="Helical" evidence="1">
    <location>
        <begin position="244"/>
        <end position="261"/>
    </location>
</feature>
<protein>
    <recommendedName>
        <fullName evidence="2">DUF6798 domain-containing protein</fullName>
    </recommendedName>
</protein>
<name>A0A0G1CKH6_9BACT</name>
<comment type="caution">
    <text evidence="3">The sequence shown here is derived from an EMBL/GenBank/DDBJ whole genome shotgun (WGS) entry which is preliminary data.</text>
</comment>
<keyword evidence="1" id="KW-0472">Membrane</keyword>